<evidence type="ECO:0000313" key="2">
    <source>
        <dbReference type="EMBL" id="RIV20516.1"/>
    </source>
</evidence>
<dbReference type="Proteomes" id="UP000283523">
    <property type="component" value="Unassembled WGS sequence"/>
</dbReference>
<comment type="caution">
    <text evidence="2">The sequence shown here is derived from an EMBL/GenBank/DDBJ whole genome shotgun (WGS) entry which is preliminary data.</text>
</comment>
<feature type="chain" id="PRO_5019293841" evidence="1">
    <location>
        <begin position="20"/>
        <end position="246"/>
    </location>
</feature>
<dbReference type="OrthoDB" id="1031347at2"/>
<protein>
    <submittedName>
        <fullName evidence="2">Uncharacterized protein</fullName>
    </submittedName>
</protein>
<sequence>MKTVIKVLCFSLLSVSAFAQLEVAKGDTASASKSTRLRIGANSAGRLGQKGNTGNFSPYALVSEVTAATGGAITSVNGQSGPTVTLTTTNVAEGTNLYWTTARGNALYPQLTGSYANPAWITSLAAAKVTGLATVATSGSKADVGLGNVDNTSDANKPISTATQTALNGKANTATTLAGYGITDADPYQTAATYAAMNALSFSANTARRVLVVADEIYGKANQWYMVWADGTGTMHADKIVTISEK</sequence>
<keyword evidence="1" id="KW-0732">Signal</keyword>
<evidence type="ECO:0000313" key="3">
    <source>
        <dbReference type="Proteomes" id="UP000283523"/>
    </source>
</evidence>
<keyword evidence="3" id="KW-1185">Reference proteome</keyword>
<proteinExistence type="predicted"/>
<dbReference type="EMBL" id="QXED01000006">
    <property type="protein sequence ID" value="RIV20516.1"/>
    <property type="molecule type" value="Genomic_DNA"/>
</dbReference>
<gene>
    <name evidence="2" type="ORF">DYU11_20950</name>
</gene>
<dbReference type="RefSeq" id="WP_119669684.1">
    <property type="nucleotide sequence ID" value="NZ_QXED01000006.1"/>
</dbReference>
<feature type="signal peptide" evidence="1">
    <location>
        <begin position="1"/>
        <end position="19"/>
    </location>
</feature>
<accession>A0A418M3W6</accession>
<evidence type="ECO:0000256" key="1">
    <source>
        <dbReference type="SAM" id="SignalP"/>
    </source>
</evidence>
<name>A0A418M3W6_9BACT</name>
<reference evidence="2 3" key="1">
    <citation type="submission" date="2018-08" db="EMBL/GenBank/DDBJ databases">
        <title>Fibrisoma montanum sp. nov., isolated from Danxia mountain soil.</title>
        <authorList>
            <person name="Huang Y."/>
        </authorList>
    </citation>
    <scope>NUCLEOTIDE SEQUENCE [LARGE SCALE GENOMIC DNA]</scope>
    <source>
        <strain evidence="2 3">HYT19</strain>
    </source>
</reference>
<organism evidence="2 3">
    <name type="scientific">Fibrisoma montanum</name>
    <dbReference type="NCBI Taxonomy" id="2305895"/>
    <lineage>
        <taxon>Bacteria</taxon>
        <taxon>Pseudomonadati</taxon>
        <taxon>Bacteroidota</taxon>
        <taxon>Cytophagia</taxon>
        <taxon>Cytophagales</taxon>
        <taxon>Spirosomataceae</taxon>
        <taxon>Fibrisoma</taxon>
    </lineage>
</organism>
<dbReference type="AlphaFoldDB" id="A0A418M3W6"/>